<organism evidence="2 3">
    <name type="scientific">Denitrobaculum tricleocarpae</name>
    <dbReference type="NCBI Taxonomy" id="2591009"/>
    <lineage>
        <taxon>Bacteria</taxon>
        <taxon>Pseudomonadati</taxon>
        <taxon>Pseudomonadota</taxon>
        <taxon>Alphaproteobacteria</taxon>
        <taxon>Rhodospirillales</taxon>
        <taxon>Rhodospirillaceae</taxon>
        <taxon>Denitrobaculum</taxon>
    </lineage>
</organism>
<protein>
    <recommendedName>
        <fullName evidence="4">Lipoprotein</fullName>
    </recommendedName>
</protein>
<sequence>MARTTPIHQIVPALLVLAVGLTACSSFQEQEYQRQPAASSTLVTPPAPTEPGKPVEVPPTTGTYPYGTASETPAEGAADQDEAFVRGPDGSLWKGAAQHAEAHNADIESCYRYAAAQTENDARIEQDRRAVYGDGFSDTQSVGLLSSKLRSYDHESRRRSLFSSCMRSKGYAAR</sequence>
<gene>
    <name evidence="2" type="ORF">FKG95_26685</name>
</gene>
<dbReference type="PROSITE" id="PS51257">
    <property type="entry name" value="PROKAR_LIPOPROTEIN"/>
    <property type="match status" value="1"/>
</dbReference>
<dbReference type="Proteomes" id="UP000315252">
    <property type="component" value="Unassembled WGS sequence"/>
</dbReference>
<name>A0A545T1X0_9PROT</name>
<dbReference type="AlphaFoldDB" id="A0A545T1X0"/>
<proteinExistence type="predicted"/>
<evidence type="ECO:0000313" key="3">
    <source>
        <dbReference type="Proteomes" id="UP000315252"/>
    </source>
</evidence>
<dbReference type="EMBL" id="VHSH01000014">
    <property type="protein sequence ID" value="TQV71224.1"/>
    <property type="molecule type" value="Genomic_DNA"/>
</dbReference>
<feature type="compositionally biased region" description="Low complexity" evidence="1">
    <location>
        <begin position="58"/>
        <end position="68"/>
    </location>
</feature>
<keyword evidence="3" id="KW-1185">Reference proteome</keyword>
<reference evidence="2 3" key="1">
    <citation type="submission" date="2019-06" db="EMBL/GenBank/DDBJ databases">
        <title>Whole genome sequence for Rhodospirillaceae sp. R148.</title>
        <authorList>
            <person name="Wang G."/>
        </authorList>
    </citation>
    <scope>NUCLEOTIDE SEQUENCE [LARGE SCALE GENOMIC DNA]</scope>
    <source>
        <strain evidence="2 3">R148</strain>
    </source>
</reference>
<evidence type="ECO:0000256" key="1">
    <source>
        <dbReference type="SAM" id="MobiDB-lite"/>
    </source>
</evidence>
<dbReference type="RefSeq" id="WP_142899517.1">
    <property type="nucleotide sequence ID" value="NZ_ML660065.1"/>
</dbReference>
<comment type="caution">
    <text evidence="2">The sequence shown here is derived from an EMBL/GenBank/DDBJ whole genome shotgun (WGS) entry which is preliminary data.</text>
</comment>
<feature type="region of interest" description="Disordered" evidence="1">
    <location>
        <begin position="35"/>
        <end position="79"/>
    </location>
</feature>
<evidence type="ECO:0008006" key="4">
    <source>
        <dbReference type="Google" id="ProtNLM"/>
    </source>
</evidence>
<evidence type="ECO:0000313" key="2">
    <source>
        <dbReference type="EMBL" id="TQV71224.1"/>
    </source>
</evidence>
<accession>A0A545T1X0</accession>